<evidence type="ECO:0000313" key="1">
    <source>
        <dbReference type="EMBL" id="TDB82941.1"/>
    </source>
</evidence>
<name>A0ABY2DCY0_9ACTN</name>
<dbReference type="EMBL" id="SMKE01000975">
    <property type="protein sequence ID" value="TDB82941.1"/>
    <property type="molecule type" value="Genomic_DNA"/>
</dbReference>
<comment type="caution">
    <text evidence="1">The sequence shown here is derived from an EMBL/GenBank/DDBJ whole genome shotgun (WGS) entry which is preliminary data.</text>
</comment>
<sequence>MTTREPEWTEQDRAEVLALALYRRELCPCGCGHRYADTTSPEATGPRFAAERVVCRARLALMEAQQAAETSDPAIAGSRLWLVRMVGR</sequence>
<gene>
    <name evidence="1" type="ORF">E1091_18545</name>
</gene>
<reference evidence="1 2" key="1">
    <citation type="submission" date="2019-02" db="EMBL/GenBank/DDBJ databases">
        <title>Draft genome sequences of novel Actinobacteria.</title>
        <authorList>
            <person name="Sahin N."/>
            <person name="Ay H."/>
            <person name="Saygin H."/>
        </authorList>
    </citation>
    <scope>NUCLEOTIDE SEQUENCE [LARGE SCALE GENOMIC DNA]</scope>
    <source>
        <strain evidence="1 2">JCM 30529</strain>
    </source>
</reference>
<keyword evidence="2" id="KW-1185">Reference proteome</keyword>
<dbReference type="Proteomes" id="UP000295626">
    <property type="component" value="Unassembled WGS sequence"/>
</dbReference>
<proteinExistence type="predicted"/>
<organism evidence="1 2">
    <name type="scientific">Micromonospora fluostatini</name>
    <dbReference type="NCBI Taxonomy" id="1629071"/>
    <lineage>
        <taxon>Bacteria</taxon>
        <taxon>Bacillati</taxon>
        <taxon>Actinomycetota</taxon>
        <taxon>Actinomycetes</taxon>
        <taxon>Micromonosporales</taxon>
        <taxon>Micromonosporaceae</taxon>
        <taxon>Micromonospora</taxon>
    </lineage>
</organism>
<accession>A0ABY2DCY0</accession>
<protein>
    <submittedName>
        <fullName evidence="1">Uncharacterized protein</fullName>
    </submittedName>
</protein>
<evidence type="ECO:0000313" key="2">
    <source>
        <dbReference type="Proteomes" id="UP000295626"/>
    </source>
</evidence>